<reference evidence="9" key="2">
    <citation type="journal article" date="2021" name="PeerJ">
        <title>Extensive microbial diversity within the chicken gut microbiome revealed by metagenomics and culture.</title>
        <authorList>
            <person name="Gilroy R."/>
            <person name="Ravi A."/>
            <person name="Getino M."/>
            <person name="Pursley I."/>
            <person name="Horton D.L."/>
            <person name="Alikhan N.F."/>
            <person name="Baker D."/>
            <person name="Gharbi K."/>
            <person name="Hall N."/>
            <person name="Watson M."/>
            <person name="Adriaenssens E.M."/>
            <person name="Foster-Nyarko E."/>
            <person name="Jarju S."/>
            <person name="Secka A."/>
            <person name="Antonio M."/>
            <person name="Oren A."/>
            <person name="Chaudhuri R.R."/>
            <person name="La Ragione R."/>
            <person name="Hildebrand F."/>
            <person name="Pallen M.J."/>
        </authorList>
    </citation>
    <scope>NUCLEOTIDE SEQUENCE</scope>
    <source>
        <strain evidence="9">ChiSjej1B19-7085</strain>
    </source>
</reference>
<evidence type="ECO:0000256" key="7">
    <source>
        <dbReference type="ARBA" id="ARBA00048117"/>
    </source>
</evidence>
<dbReference type="EMBL" id="DVHF01000128">
    <property type="protein sequence ID" value="HIR58044.1"/>
    <property type="molecule type" value="Genomic_DNA"/>
</dbReference>
<keyword evidence="5" id="KW-0408">Iron</keyword>
<dbReference type="SUPFAM" id="SSF53067">
    <property type="entry name" value="Actin-like ATPase domain"/>
    <property type="match status" value="1"/>
</dbReference>
<comment type="caution">
    <text evidence="9">The sequence shown here is derived from an EMBL/GenBank/DDBJ whole genome shotgun (WGS) entry which is preliminary data.</text>
</comment>
<protein>
    <recommendedName>
        <fullName evidence="1">N(6)-L-threonylcarbamoyladenine synthase</fullName>
        <ecNumber evidence="1">2.3.1.234</ecNumber>
    </recommendedName>
</protein>
<accession>A0A9D1J2E8</accession>
<keyword evidence="6" id="KW-0012">Acyltransferase</keyword>
<dbReference type="PANTHER" id="PTHR11735">
    <property type="entry name" value="TRNA N6-ADENOSINE THREONYLCARBAMOYLTRANSFERASE"/>
    <property type="match status" value="1"/>
</dbReference>
<dbReference type="Proteomes" id="UP000886785">
    <property type="component" value="Unassembled WGS sequence"/>
</dbReference>
<keyword evidence="2" id="KW-0808">Transferase</keyword>
<organism evidence="9 10">
    <name type="scientific">Candidatus Gallacutalibacter pullicola</name>
    <dbReference type="NCBI Taxonomy" id="2840830"/>
    <lineage>
        <taxon>Bacteria</taxon>
        <taxon>Bacillati</taxon>
        <taxon>Bacillota</taxon>
        <taxon>Clostridia</taxon>
        <taxon>Eubacteriales</taxon>
        <taxon>Candidatus Gallacutalibacter</taxon>
    </lineage>
</organism>
<dbReference type="PANTHER" id="PTHR11735:SF6">
    <property type="entry name" value="TRNA N6-ADENOSINE THREONYLCARBAMOYLTRANSFERASE, MITOCHONDRIAL"/>
    <property type="match status" value="1"/>
</dbReference>
<dbReference type="Pfam" id="PF00814">
    <property type="entry name" value="TsaD"/>
    <property type="match status" value="1"/>
</dbReference>
<evidence type="ECO:0000256" key="5">
    <source>
        <dbReference type="ARBA" id="ARBA00023004"/>
    </source>
</evidence>
<dbReference type="PRINTS" id="PR00789">
    <property type="entry name" value="OSIALOPTASE"/>
</dbReference>
<dbReference type="EC" id="2.3.1.234" evidence="1"/>
<dbReference type="AlphaFoldDB" id="A0A9D1J2E8"/>
<dbReference type="InterPro" id="IPR000905">
    <property type="entry name" value="Gcp-like_dom"/>
</dbReference>
<gene>
    <name evidence="9" type="ORF">IAA54_10275</name>
</gene>
<name>A0A9D1J2E8_9FIRM</name>
<evidence type="ECO:0000256" key="6">
    <source>
        <dbReference type="ARBA" id="ARBA00023315"/>
    </source>
</evidence>
<evidence type="ECO:0000259" key="8">
    <source>
        <dbReference type="Pfam" id="PF00814"/>
    </source>
</evidence>
<evidence type="ECO:0000313" key="10">
    <source>
        <dbReference type="Proteomes" id="UP000886785"/>
    </source>
</evidence>
<evidence type="ECO:0000256" key="3">
    <source>
        <dbReference type="ARBA" id="ARBA00022694"/>
    </source>
</evidence>
<dbReference type="GO" id="GO:0061711">
    <property type="term" value="F:tRNA N(6)-L-threonylcarbamoyladenine synthase activity"/>
    <property type="evidence" value="ECO:0007669"/>
    <property type="project" value="UniProtKB-EC"/>
</dbReference>
<proteinExistence type="predicted"/>
<evidence type="ECO:0000313" key="9">
    <source>
        <dbReference type="EMBL" id="HIR58044.1"/>
    </source>
</evidence>
<keyword evidence="3" id="KW-0819">tRNA processing</keyword>
<comment type="catalytic activity">
    <reaction evidence="7">
        <text>L-threonylcarbamoyladenylate + adenosine(37) in tRNA = N(6)-L-threonylcarbamoyladenosine(37) in tRNA + AMP + H(+)</text>
        <dbReference type="Rhea" id="RHEA:37059"/>
        <dbReference type="Rhea" id="RHEA-COMP:10162"/>
        <dbReference type="Rhea" id="RHEA-COMP:10163"/>
        <dbReference type="ChEBI" id="CHEBI:15378"/>
        <dbReference type="ChEBI" id="CHEBI:73682"/>
        <dbReference type="ChEBI" id="CHEBI:74411"/>
        <dbReference type="ChEBI" id="CHEBI:74418"/>
        <dbReference type="ChEBI" id="CHEBI:456215"/>
        <dbReference type="EC" id="2.3.1.234"/>
    </reaction>
</comment>
<dbReference type="GO" id="GO:0046872">
    <property type="term" value="F:metal ion binding"/>
    <property type="evidence" value="ECO:0007669"/>
    <property type="project" value="UniProtKB-KW"/>
</dbReference>
<feature type="domain" description="Gcp-like" evidence="8">
    <location>
        <begin position="84"/>
        <end position="298"/>
    </location>
</feature>
<dbReference type="InterPro" id="IPR017861">
    <property type="entry name" value="KAE1/TsaD"/>
</dbReference>
<sequence length="311" mass="33004">MSGFFGIDTSNYTTSAAVFDGGCITQNKRLLPVKEGQLGLRQSDAVFHHVQQLPQVAGPLLRGIRPAAVGVSSRPRDQEGSYMPCFTVGAGAAKMLASSWEVPCYEFSHQAGHIAAALYSAGRLDLLEKSFLAFHVSGGTTEAVLVQPDPVHIVGAKIVASSLDLKGGQAVDRVGMMLGLKFPAGPELEKLARRSEKSFRIHPSMKGADCSLSGIENKCRKMLEDGEPKEDIARYCLDALLAALDAMCGALLEEYGDLPVLFAGGVMSNSIIRTSLEKKYGAVFAQPEFSSDNAAGIAVLASVKAQREGIA</sequence>
<reference evidence="9" key="1">
    <citation type="submission" date="2020-10" db="EMBL/GenBank/DDBJ databases">
        <authorList>
            <person name="Gilroy R."/>
        </authorList>
    </citation>
    <scope>NUCLEOTIDE SEQUENCE</scope>
    <source>
        <strain evidence="9">ChiSjej1B19-7085</strain>
    </source>
</reference>
<evidence type="ECO:0000256" key="4">
    <source>
        <dbReference type="ARBA" id="ARBA00022723"/>
    </source>
</evidence>
<dbReference type="Gene3D" id="3.30.420.40">
    <property type="match status" value="2"/>
</dbReference>
<dbReference type="InterPro" id="IPR043129">
    <property type="entry name" value="ATPase_NBD"/>
</dbReference>
<evidence type="ECO:0000256" key="2">
    <source>
        <dbReference type="ARBA" id="ARBA00022679"/>
    </source>
</evidence>
<evidence type="ECO:0000256" key="1">
    <source>
        <dbReference type="ARBA" id="ARBA00012156"/>
    </source>
</evidence>
<keyword evidence="4" id="KW-0479">Metal-binding</keyword>
<dbReference type="GO" id="GO:0008033">
    <property type="term" value="P:tRNA processing"/>
    <property type="evidence" value="ECO:0007669"/>
    <property type="project" value="UniProtKB-KW"/>
</dbReference>